<evidence type="ECO:0000313" key="10">
    <source>
        <dbReference type="EMBL" id="MBE3638099.1"/>
    </source>
</evidence>
<evidence type="ECO:0000313" key="11">
    <source>
        <dbReference type="Proteomes" id="UP000609121"/>
    </source>
</evidence>
<dbReference type="InterPro" id="IPR035906">
    <property type="entry name" value="MetI-like_sf"/>
</dbReference>
<dbReference type="CDD" id="cd06261">
    <property type="entry name" value="TM_PBP2"/>
    <property type="match status" value="1"/>
</dbReference>
<keyword evidence="6 8" id="KW-1133">Transmembrane helix</keyword>
<dbReference type="Proteomes" id="UP000609121">
    <property type="component" value="Unassembled WGS sequence"/>
</dbReference>
<protein>
    <submittedName>
        <fullName evidence="10">Sugar ABC transporter permease</fullName>
    </submittedName>
</protein>
<dbReference type="PANTHER" id="PTHR43227:SF8">
    <property type="entry name" value="DIACETYLCHITOBIOSE UPTAKE SYSTEM PERMEASE PROTEIN DASB"/>
    <property type="match status" value="1"/>
</dbReference>
<reference evidence="10" key="1">
    <citation type="submission" date="2020-09" db="EMBL/GenBank/DDBJ databases">
        <title>A novel bacterium of genus Mangrovicoccus, isolated from South China Sea.</title>
        <authorList>
            <person name="Huang H."/>
            <person name="Mo K."/>
            <person name="Hu Y."/>
        </authorList>
    </citation>
    <scope>NUCLEOTIDE SEQUENCE</scope>
    <source>
        <strain evidence="10">HB182678</strain>
    </source>
</reference>
<keyword evidence="5 8" id="KW-0812">Transmembrane</keyword>
<sequence>MRELRSGDYAFSGLANYIELFGDPVFWKSLRNTILFVVVSVLLEVVIGLAIALVINENRIQLSRVTKFLILVPWAVPPIVNGFLWAFIFNTQFGYLNRLLYQLGLIDQQVIWLGNSSTAFMAIVIAYVWRTVPFNILLYHAALQGIPDHLYEAAELDRATRWEKFRYITLPLLRPILAVTLILRTTFAFMVFDEIFAITQGGPGNDTWVAAWYTYKTSFNPPFDIGVGAASAYVLALIVGVVAIAYVRYVYKKVEY</sequence>
<comment type="similarity">
    <text evidence="2 8">Belongs to the binding-protein-dependent transport system permease family.</text>
</comment>
<evidence type="ECO:0000256" key="8">
    <source>
        <dbReference type="RuleBase" id="RU363032"/>
    </source>
</evidence>
<evidence type="ECO:0000256" key="1">
    <source>
        <dbReference type="ARBA" id="ARBA00004651"/>
    </source>
</evidence>
<feature type="transmembrane region" description="Helical" evidence="8">
    <location>
        <begin position="225"/>
        <end position="247"/>
    </location>
</feature>
<dbReference type="InterPro" id="IPR050809">
    <property type="entry name" value="UgpAE/MalFG_permease"/>
</dbReference>
<feature type="transmembrane region" description="Helical" evidence="8">
    <location>
        <begin position="34"/>
        <end position="56"/>
    </location>
</feature>
<evidence type="ECO:0000256" key="2">
    <source>
        <dbReference type="ARBA" id="ARBA00009306"/>
    </source>
</evidence>
<dbReference type="Pfam" id="PF00528">
    <property type="entry name" value="BPD_transp_1"/>
    <property type="match status" value="1"/>
</dbReference>
<evidence type="ECO:0000256" key="7">
    <source>
        <dbReference type="ARBA" id="ARBA00023136"/>
    </source>
</evidence>
<organism evidence="10 11">
    <name type="scientific">Mangrovicoccus algicola</name>
    <dbReference type="NCBI Taxonomy" id="2771008"/>
    <lineage>
        <taxon>Bacteria</taxon>
        <taxon>Pseudomonadati</taxon>
        <taxon>Pseudomonadota</taxon>
        <taxon>Alphaproteobacteria</taxon>
        <taxon>Rhodobacterales</taxon>
        <taxon>Paracoccaceae</taxon>
        <taxon>Mangrovicoccus</taxon>
    </lineage>
</organism>
<feature type="transmembrane region" description="Helical" evidence="8">
    <location>
        <begin position="172"/>
        <end position="192"/>
    </location>
</feature>
<dbReference type="GO" id="GO:0055085">
    <property type="term" value="P:transmembrane transport"/>
    <property type="evidence" value="ECO:0007669"/>
    <property type="project" value="InterPro"/>
</dbReference>
<dbReference type="PANTHER" id="PTHR43227">
    <property type="entry name" value="BLL4140 PROTEIN"/>
    <property type="match status" value="1"/>
</dbReference>
<dbReference type="Gene3D" id="1.10.3720.10">
    <property type="entry name" value="MetI-like"/>
    <property type="match status" value="1"/>
</dbReference>
<keyword evidence="11" id="KW-1185">Reference proteome</keyword>
<dbReference type="SUPFAM" id="SSF161098">
    <property type="entry name" value="MetI-like"/>
    <property type="match status" value="1"/>
</dbReference>
<evidence type="ECO:0000259" key="9">
    <source>
        <dbReference type="PROSITE" id="PS50928"/>
    </source>
</evidence>
<dbReference type="InterPro" id="IPR000515">
    <property type="entry name" value="MetI-like"/>
</dbReference>
<name>A0A8J7CUY4_9RHOB</name>
<keyword evidence="4" id="KW-1003">Cell membrane</keyword>
<keyword evidence="7 8" id="KW-0472">Membrane</keyword>
<feature type="domain" description="ABC transmembrane type-1" evidence="9">
    <location>
        <begin position="30"/>
        <end position="246"/>
    </location>
</feature>
<feature type="transmembrane region" description="Helical" evidence="8">
    <location>
        <begin position="109"/>
        <end position="129"/>
    </location>
</feature>
<evidence type="ECO:0000256" key="4">
    <source>
        <dbReference type="ARBA" id="ARBA00022475"/>
    </source>
</evidence>
<accession>A0A8J7CUY4</accession>
<evidence type="ECO:0000256" key="6">
    <source>
        <dbReference type="ARBA" id="ARBA00022989"/>
    </source>
</evidence>
<dbReference type="GO" id="GO:0005886">
    <property type="term" value="C:plasma membrane"/>
    <property type="evidence" value="ECO:0007669"/>
    <property type="project" value="UniProtKB-SubCell"/>
</dbReference>
<dbReference type="EMBL" id="JACVXA010000016">
    <property type="protein sequence ID" value="MBE3638099.1"/>
    <property type="molecule type" value="Genomic_DNA"/>
</dbReference>
<keyword evidence="3 8" id="KW-0813">Transport</keyword>
<feature type="transmembrane region" description="Helical" evidence="8">
    <location>
        <begin position="68"/>
        <end position="89"/>
    </location>
</feature>
<comment type="caution">
    <text evidence="10">The sequence shown here is derived from an EMBL/GenBank/DDBJ whole genome shotgun (WGS) entry which is preliminary data.</text>
</comment>
<evidence type="ECO:0000256" key="3">
    <source>
        <dbReference type="ARBA" id="ARBA00022448"/>
    </source>
</evidence>
<proteinExistence type="inferred from homology"/>
<dbReference type="RefSeq" id="WP_193181462.1">
    <property type="nucleotide sequence ID" value="NZ_JACVXA010000016.1"/>
</dbReference>
<dbReference type="AlphaFoldDB" id="A0A8J7CUY4"/>
<dbReference type="PROSITE" id="PS50928">
    <property type="entry name" value="ABC_TM1"/>
    <property type="match status" value="1"/>
</dbReference>
<evidence type="ECO:0000256" key="5">
    <source>
        <dbReference type="ARBA" id="ARBA00022692"/>
    </source>
</evidence>
<comment type="subcellular location">
    <subcellularLocation>
        <location evidence="1 8">Cell membrane</location>
        <topology evidence="1 8">Multi-pass membrane protein</topology>
    </subcellularLocation>
</comment>
<gene>
    <name evidence="10" type="ORF">ICN82_07765</name>
</gene>